<comment type="caution">
    <text evidence="2">The sequence shown here is derived from an EMBL/GenBank/DDBJ whole genome shotgun (WGS) entry which is preliminary data.</text>
</comment>
<gene>
    <name evidence="2" type="ORF">LTR36_010724</name>
</gene>
<dbReference type="AlphaFoldDB" id="A0AAV9JRC3"/>
<proteinExistence type="predicted"/>
<protein>
    <submittedName>
        <fullName evidence="2">Uncharacterized protein</fullName>
    </submittedName>
</protein>
<keyword evidence="3" id="KW-1185">Reference proteome</keyword>
<feature type="compositionally biased region" description="Basic and acidic residues" evidence="1">
    <location>
        <begin position="215"/>
        <end position="226"/>
    </location>
</feature>
<evidence type="ECO:0000256" key="1">
    <source>
        <dbReference type="SAM" id="MobiDB-lite"/>
    </source>
</evidence>
<dbReference type="Proteomes" id="UP001324427">
    <property type="component" value="Unassembled WGS sequence"/>
</dbReference>
<evidence type="ECO:0000313" key="3">
    <source>
        <dbReference type="Proteomes" id="UP001324427"/>
    </source>
</evidence>
<evidence type="ECO:0000313" key="2">
    <source>
        <dbReference type="EMBL" id="KAK4548004.1"/>
    </source>
</evidence>
<name>A0AAV9JRC3_9PEZI</name>
<feature type="region of interest" description="Disordered" evidence="1">
    <location>
        <begin position="212"/>
        <end position="264"/>
    </location>
</feature>
<dbReference type="EMBL" id="JAVFHQ010000009">
    <property type="protein sequence ID" value="KAK4548004.1"/>
    <property type="molecule type" value="Genomic_DNA"/>
</dbReference>
<accession>A0AAV9JRC3</accession>
<sequence length="320" mass="35659">MAALGQFQLFKLLIDYDDNIPAMQLSTYLQSLDNHNTDPEELKIALVHCKGHIEILKADLELTCKRLRETTIELGRDRYSMERLLRDICRADWNVTGLVDMAFLRGTNHVALLSDLLERFIVAKRRMGIEKAALDAEKDAHEHVIAAPWPSAGPLVICPGERTCGYCVGDDAKVDHGLAVNLRRHAYKEHTDGGKMDYGGVEVMLYGPWKKNKKAGVDPRRDDPGRDGLSPDADESDEESEFNRATPEATTLAPPDGMTDVEGPADRTVEAAMSQIPIRTRWKSQAGIRSAAEKARQKRINLKLKGSKQLELIHPTAAQQ</sequence>
<reference evidence="2 3" key="1">
    <citation type="submission" date="2021-11" db="EMBL/GenBank/DDBJ databases">
        <title>Black yeast isolated from Biological Soil Crust.</title>
        <authorList>
            <person name="Kurbessoian T."/>
        </authorList>
    </citation>
    <scope>NUCLEOTIDE SEQUENCE [LARGE SCALE GENOMIC DNA]</scope>
    <source>
        <strain evidence="2 3">CCFEE 5522</strain>
    </source>
</reference>
<organism evidence="2 3">
    <name type="scientific">Oleoguttula mirabilis</name>
    <dbReference type="NCBI Taxonomy" id="1507867"/>
    <lineage>
        <taxon>Eukaryota</taxon>
        <taxon>Fungi</taxon>
        <taxon>Dikarya</taxon>
        <taxon>Ascomycota</taxon>
        <taxon>Pezizomycotina</taxon>
        <taxon>Dothideomycetes</taxon>
        <taxon>Dothideomycetidae</taxon>
        <taxon>Mycosphaerellales</taxon>
        <taxon>Teratosphaeriaceae</taxon>
        <taxon>Oleoguttula</taxon>
    </lineage>
</organism>